<dbReference type="Proteomes" id="UP000570595">
    <property type="component" value="Unassembled WGS sequence"/>
</dbReference>
<evidence type="ECO:0000313" key="6">
    <source>
        <dbReference type="EMBL" id="KAF4664603.1"/>
    </source>
</evidence>
<feature type="transmembrane region" description="Helical" evidence="5">
    <location>
        <begin position="6"/>
        <end position="32"/>
    </location>
</feature>
<dbReference type="PANTHER" id="PTHR12570">
    <property type="match status" value="1"/>
</dbReference>
<dbReference type="EMBL" id="JABANN010000116">
    <property type="protein sequence ID" value="KAF4670696.1"/>
    <property type="molecule type" value="Genomic_DNA"/>
</dbReference>
<feature type="transmembrane region" description="Helical" evidence="5">
    <location>
        <begin position="337"/>
        <end position="353"/>
    </location>
</feature>
<evidence type="ECO:0000313" key="7">
    <source>
        <dbReference type="EMBL" id="KAF4670696.1"/>
    </source>
</evidence>
<dbReference type="Proteomes" id="UP000572268">
    <property type="component" value="Unassembled WGS sequence"/>
</dbReference>
<gene>
    <name evidence="7" type="ORF">FOL46_000682</name>
    <name evidence="6" type="ORF">FOZ61_000674</name>
</gene>
<proteinExistence type="predicted"/>
<protein>
    <recommendedName>
        <fullName evidence="10">NIPA-like protein 3</fullName>
    </recommendedName>
</protein>
<evidence type="ECO:0000256" key="2">
    <source>
        <dbReference type="ARBA" id="ARBA00022692"/>
    </source>
</evidence>
<evidence type="ECO:0000256" key="3">
    <source>
        <dbReference type="ARBA" id="ARBA00022989"/>
    </source>
</evidence>
<dbReference type="EMBL" id="JABAHT010000113">
    <property type="protein sequence ID" value="KAF4664603.1"/>
    <property type="molecule type" value="Genomic_DNA"/>
</dbReference>
<dbReference type="InterPro" id="IPR037185">
    <property type="entry name" value="EmrE-like"/>
</dbReference>
<feature type="transmembrane region" description="Helical" evidence="5">
    <location>
        <begin position="304"/>
        <end position="325"/>
    </location>
</feature>
<accession>A0A7J6LZ83</accession>
<keyword evidence="3 5" id="KW-1133">Transmembrane helix</keyword>
<feature type="transmembrane region" description="Helical" evidence="5">
    <location>
        <begin position="98"/>
        <end position="120"/>
    </location>
</feature>
<sequence length="384" mass="41662">MHTQYSWFSIAASSTSSFTPFGAAWAAFGYSFPRPSPPAPEVRHLALGCFLCLTSCVVTAIANSLMKLDALRIEAKVQQMILMDMDEWEPPPVYKRRLVGLAVVFYVLSAVFDFWSLVYISMSIRACSSGLTVPANAAVARVMLGEGLSRAQTVGSILIVLGAVSAMAFGSSSDDGGGSDESIAGLLSSARFITFVAATFPFYLLAFTVSKWSMRTHVAIDDHIPVSQAQVHKRRLRRAVALLALAFLGGYQSAVTALAGKFGAQYIAMDGLATYQPYLCFSIVLVSSLMQLTFMSWMMRQFDAVVCIPPYQILLMLFMVSFGAACFQEVPKNVPCFMLALALACVGIVCMSMDTEHHDARSPISGAQERPLMVDTLRPSGPVR</sequence>
<evidence type="ECO:0000313" key="9">
    <source>
        <dbReference type="Proteomes" id="UP000572268"/>
    </source>
</evidence>
<evidence type="ECO:0000256" key="5">
    <source>
        <dbReference type="SAM" id="Phobius"/>
    </source>
</evidence>
<feature type="transmembrane region" description="Helical" evidence="5">
    <location>
        <begin position="44"/>
        <end position="62"/>
    </location>
</feature>
<evidence type="ECO:0008006" key="10">
    <source>
        <dbReference type="Google" id="ProtNLM"/>
    </source>
</evidence>
<dbReference type="SUPFAM" id="SSF103473">
    <property type="entry name" value="MFS general substrate transporter"/>
    <property type="match status" value="1"/>
</dbReference>
<dbReference type="GO" id="GO:0015095">
    <property type="term" value="F:magnesium ion transmembrane transporter activity"/>
    <property type="evidence" value="ECO:0007669"/>
    <property type="project" value="InterPro"/>
</dbReference>
<keyword evidence="2 5" id="KW-0812">Transmembrane</keyword>
<feature type="transmembrane region" description="Helical" evidence="5">
    <location>
        <begin position="240"/>
        <end position="263"/>
    </location>
</feature>
<feature type="transmembrane region" description="Helical" evidence="5">
    <location>
        <begin position="183"/>
        <end position="205"/>
    </location>
</feature>
<evidence type="ECO:0000256" key="1">
    <source>
        <dbReference type="ARBA" id="ARBA00004141"/>
    </source>
</evidence>
<dbReference type="OrthoDB" id="431474at2759"/>
<reference evidence="8 9" key="1">
    <citation type="submission" date="2020-04" db="EMBL/GenBank/DDBJ databases">
        <title>Perkinsus olseni comparative genomics.</title>
        <authorList>
            <person name="Bogema D.R."/>
        </authorList>
    </citation>
    <scope>NUCLEOTIDE SEQUENCE [LARGE SCALE GENOMIC DNA]</scope>
    <source>
        <strain evidence="6">ATCC PRA-179</strain>
        <strain evidence="7">ATCC PRA-31</strain>
    </source>
</reference>
<dbReference type="SUPFAM" id="SSF103481">
    <property type="entry name" value="Multidrug resistance efflux transporter EmrE"/>
    <property type="match status" value="1"/>
</dbReference>
<dbReference type="AlphaFoldDB" id="A0A7J6LZ83"/>
<keyword evidence="4 5" id="KW-0472">Membrane</keyword>
<dbReference type="InterPro" id="IPR008521">
    <property type="entry name" value="Mg_trans_NIPA"/>
</dbReference>
<comment type="subcellular location">
    <subcellularLocation>
        <location evidence="1">Membrane</location>
        <topology evidence="1">Multi-pass membrane protein</topology>
    </subcellularLocation>
</comment>
<dbReference type="InterPro" id="IPR036259">
    <property type="entry name" value="MFS_trans_sf"/>
</dbReference>
<dbReference type="Gene3D" id="1.10.3730.20">
    <property type="match status" value="1"/>
</dbReference>
<comment type="caution">
    <text evidence="6">The sequence shown here is derived from an EMBL/GenBank/DDBJ whole genome shotgun (WGS) entry which is preliminary data.</text>
</comment>
<organism evidence="6 8">
    <name type="scientific">Perkinsus olseni</name>
    <name type="common">Perkinsus atlanticus</name>
    <dbReference type="NCBI Taxonomy" id="32597"/>
    <lineage>
        <taxon>Eukaryota</taxon>
        <taxon>Sar</taxon>
        <taxon>Alveolata</taxon>
        <taxon>Perkinsozoa</taxon>
        <taxon>Perkinsea</taxon>
        <taxon>Perkinsida</taxon>
        <taxon>Perkinsidae</taxon>
        <taxon>Perkinsus</taxon>
    </lineage>
</organism>
<name>A0A7J6LZ83_PEROL</name>
<evidence type="ECO:0000256" key="4">
    <source>
        <dbReference type="ARBA" id="ARBA00023136"/>
    </source>
</evidence>
<dbReference type="GO" id="GO:0016020">
    <property type="term" value="C:membrane"/>
    <property type="evidence" value="ECO:0007669"/>
    <property type="project" value="UniProtKB-SubCell"/>
</dbReference>
<feature type="transmembrane region" description="Helical" evidence="5">
    <location>
        <begin position="275"/>
        <end position="297"/>
    </location>
</feature>
<evidence type="ECO:0000313" key="8">
    <source>
        <dbReference type="Proteomes" id="UP000570595"/>
    </source>
</evidence>